<organism evidence="1 2">
    <name type="scientific">Terriglobus roseus</name>
    <dbReference type="NCBI Taxonomy" id="392734"/>
    <lineage>
        <taxon>Bacteria</taxon>
        <taxon>Pseudomonadati</taxon>
        <taxon>Acidobacteriota</taxon>
        <taxon>Terriglobia</taxon>
        <taxon>Terriglobales</taxon>
        <taxon>Acidobacteriaceae</taxon>
        <taxon>Terriglobus</taxon>
    </lineage>
</organism>
<dbReference type="AlphaFoldDB" id="A0A1H4PFU6"/>
<dbReference type="Proteomes" id="UP000182409">
    <property type="component" value="Unassembled WGS sequence"/>
</dbReference>
<sequence length="140" mass="15535">MLSRLPRLATAYHAKFAYMDDEEPGPYIVFGSVLIPALAEALEEGDLGTILPICAFLEDASFDARKDNGLAALIKVEVSEWLGWAANEDRLAPWLGSETKLICNYVPGLATQRRQLRDEKKEQSLFSRFVANFRGSSPEG</sequence>
<protein>
    <submittedName>
        <fullName evidence="1">Uncharacterized protein</fullName>
    </submittedName>
</protein>
<gene>
    <name evidence="1" type="ORF">SAMN05443244_2549</name>
</gene>
<proteinExistence type="predicted"/>
<accession>A0A1H4PFU6</accession>
<evidence type="ECO:0000313" key="1">
    <source>
        <dbReference type="EMBL" id="SEC06266.1"/>
    </source>
</evidence>
<reference evidence="1 2" key="1">
    <citation type="submission" date="2016-10" db="EMBL/GenBank/DDBJ databases">
        <authorList>
            <person name="de Groot N.N."/>
        </authorList>
    </citation>
    <scope>NUCLEOTIDE SEQUENCE [LARGE SCALE GENOMIC DNA]</scope>
    <source>
        <strain evidence="1 2">AB35.6</strain>
    </source>
</reference>
<dbReference type="EMBL" id="FNSD01000001">
    <property type="protein sequence ID" value="SEC06266.1"/>
    <property type="molecule type" value="Genomic_DNA"/>
</dbReference>
<name>A0A1H4PFU6_9BACT</name>
<evidence type="ECO:0000313" key="2">
    <source>
        <dbReference type="Proteomes" id="UP000182409"/>
    </source>
</evidence>